<dbReference type="Proteomes" id="UP000015102">
    <property type="component" value="Unassembled WGS sequence"/>
</dbReference>
<keyword evidence="2" id="KW-1185">Reference proteome</keyword>
<dbReference type="EMBL" id="CAQQ02099892">
    <property type="status" value="NOT_ANNOTATED_CDS"/>
    <property type="molecule type" value="Genomic_DNA"/>
</dbReference>
<dbReference type="EMBL" id="CAQQ02099889">
    <property type="status" value="NOT_ANNOTATED_CDS"/>
    <property type="molecule type" value="Genomic_DNA"/>
</dbReference>
<proteinExistence type="predicted"/>
<accession>T1GIZ9</accession>
<sequence length="115" mass="12903">MLLWKNGVFTVVAYGRGNGFALSCKLAQTFKTGDNIKMAFEMLKGSNDYEILPFHFDCPFHDIEVGNNGIMLVVGNTLLIIFRGMSADYADVKNIDCMAKVANHKVNFIFIDSIW</sequence>
<dbReference type="EMBL" id="CAQQ02099891">
    <property type="status" value="NOT_ANNOTATED_CDS"/>
    <property type="molecule type" value="Genomic_DNA"/>
</dbReference>
<protein>
    <submittedName>
        <fullName evidence="1">Uncharacterized protein</fullName>
    </submittedName>
</protein>
<reference evidence="2" key="1">
    <citation type="submission" date="2013-02" db="EMBL/GenBank/DDBJ databases">
        <authorList>
            <person name="Hughes D."/>
        </authorList>
    </citation>
    <scope>NUCLEOTIDE SEQUENCE</scope>
    <source>
        <strain>Durham</strain>
        <strain evidence="2">NC isolate 2 -- Noor lab</strain>
    </source>
</reference>
<name>T1GIZ9_MEGSC</name>
<dbReference type="HOGENOM" id="CLU_2111637_0_0_1"/>
<organism evidence="1 2">
    <name type="scientific">Megaselia scalaris</name>
    <name type="common">Humpbacked fly</name>
    <name type="synonym">Phora scalaris</name>
    <dbReference type="NCBI Taxonomy" id="36166"/>
    <lineage>
        <taxon>Eukaryota</taxon>
        <taxon>Metazoa</taxon>
        <taxon>Ecdysozoa</taxon>
        <taxon>Arthropoda</taxon>
        <taxon>Hexapoda</taxon>
        <taxon>Insecta</taxon>
        <taxon>Pterygota</taxon>
        <taxon>Neoptera</taxon>
        <taxon>Endopterygota</taxon>
        <taxon>Diptera</taxon>
        <taxon>Brachycera</taxon>
        <taxon>Muscomorpha</taxon>
        <taxon>Platypezoidea</taxon>
        <taxon>Phoridae</taxon>
        <taxon>Megaseliini</taxon>
        <taxon>Megaselia</taxon>
    </lineage>
</organism>
<dbReference type="EMBL" id="CAQQ02099890">
    <property type="status" value="NOT_ANNOTATED_CDS"/>
    <property type="molecule type" value="Genomic_DNA"/>
</dbReference>
<evidence type="ECO:0000313" key="1">
    <source>
        <dbReference type="EnsemblMetazoa" id="MESCA003436-PA"/>
    </source>
</evidence>
<evidence type="ECO:0000313" key="2">
    <source>
        <dbReference type="Proteomes" id="UP000015102"/>
    </source>
</evidence>
<reference evidence="1" key="2">
    <citation type="submission" date="2015-06" db="UniProtKB">
        <authorList>
            <consortium name="EnsemblMetazoa"/>
        </authorList>
    </citation>
    <scope>IDENTIFICATION</scope>
</reference>
<dbReference type="AlphaFoldDB" id="T1GIZ9"/>
<dbReference type="EnsemblMetazoa" id="MESCA003436-RA">
    <property type="protein sequence ID" value="MESCA003436-PA"/>
    <property type="gene ID" value="MESCA003436"/>
</dbReference>